<keyword evidence="6" id="KW-1185">Reference proteome</keyword>
<evidence type="ECO:0000256" key="3">
    <source>
        <dbReference type="ARBA" id="ARBA00023211"/>
    </source>
</evidence>
<dbReference type="Proteomes" id="UP001499882">
    <property type="component" value="Unassembled WGS sequence"/>
</dbReference>
<dbReference type="InterPro" id="IPR023696">
    <property type="entry name" value="Ureohydrolase_dom_sf"/>
</dbReference>
<evidence type="ECO:0000256" key="2">
    <source>
        <dbReference type="ARBA" id="ARBA00022801"/>
    </source>
</evidence>
<feature type="compositionally biased region" description="Basic residues" evidence="4">
    <location>
        <begin position="324"/>
        <end position="338"/>
    </location>
</feature>
<accession>A0ABP8YVJ6</accession>
<keyword evidence="1" id="KW-0479">Metal-binding</keyword>
<gene>
    <name evidence="5" type="ORF">GCM10023350_26750</name>
</gene>
<name>A0ABP8YVJ6_9ACTN</name>
<feature type="region of interest" description="Disordered" evidence="4">
    <location>
        <begin position="324"/>
        <end position="380"/>
    </location>
</feature>
<dbReference type="PANTHER" id="PTHR43782">
    <property type="entry name" value="ARGINASE"/>
    <property type="match status" value="1"/>
</dbReference>
<evidence type="ECO:0000313" key="5">
    <source>
        <dbReference type="EMBL" id="GAA4740886.1"/>
    </source>
</evidence>
<organism evidence="5 6">
    <name type="scientific">Nocardioides endophyticus</name>
    <dbReference type="NCBI Taxonomy" id="1353775"/>
    <lineage>
        <taxon>Bacteria</taxon>
        <taxon>Bacillati</taxon>
        <taxon>Actinomycetota</taxon>
        <taxon>Actinomycetes</taxon>
        <taxon>Propionibacteriales</taxon>
        <taxon>Nocardioidaceae</taxon>
        <taxon>Nocardioides</taxon>
    </lineage>
</organism>
<dbReference type="PANTHER" id="PTHR43782:SF3">
    <property type="entry name" value="ARGINASE"/>
    <property type="match status" value="1"/>
</dbReference>
<feature type="region of interest" description="Disordered" evidence="4">
    <location>
        <begin position="18"/>
        <end position="45"/>
    </location>
</feature>
<keyword evidence="3" id="KW-0464">Manganese</keyword>
<dbReference type="Gene3D" id="3.40.800.10">
    <property type="entry name" value="Ureohydrolase domain"/>
    <property type="match status" value="1"/>
</dbReference>
<evidence type="ECO:0000256" key="1">
    <source>
        <dbReference type="ARBA" id="ARBA00022723"/>
    </source>
</evidence>
<dbReference type="Pfam" id="PF00491">
    <property type="entry name" value="Arginase"/>
    <property type="match status" value="1"/>
</dbReference>
<keyword evidence="2" id="KW-0378">Hydrolase</keyword>
<protein>
    <recommendedName>
        <fullName evidence="7">Arginase family protein</fullName>
    </recommendedName>
</protein>
<feature type="compositionally biased region" description="Low complexity" evidence="4">
    <location>
        <begin position="356"/>
        <end position="374"/>
    </location>
</feature>
<dbReference type="EMBL" id="BAABKN010000015">
    <property type="protein sequence ID" value="GAA4740886.1"/>
    <property type="molecule type" value="Genomic_DNA"/>
</dbReference>
<proteinExistence type="predicted"/>
<evidence type="ECO:0000256" key="4">
    <source>
        <dbReference type="SAM" id="MobiDB-lite"/>
    </source>
</evidence>
<comment type="caution">
    <text evidence="5">The sequence shown here is derived from an EMBL/GenBank/DDBJ whole genome shotgun (WGS) entry which is preliminary data.</text>
</comment>
<sequence>MRWAGRMTRQLTIIGAHSSAGAMRRARRRRPRHGVDTASTDAGRRVRDGGDVARQVADRVAIALETDDVLVLGGDCTVELGSMAGALRRDRSIALVYVDLDADGSLGELAVLGPRRPMLSGADVLLFAQDNITDSEAAIVASRHVTVETLGEVHHNPLAAARRAIDWAPCHDELWVHVDADVLSWVDFPIAENSRRRDGLTLVELASVLQALVAAPNWRGLTMCEVNPDHAPDEDGSFRQLVETMGEIFTVRGRGSGGRGRLVSEGAPAFAVASPSRPQCGVGADAGPGRRMCVADDGGVAEPQARTAGGRRAAAGRRALRVRRRPAGARRRPLRAVHVRVVPPRPPRRARGAELAAGDPPGRAAGGRRQAGVPLRHPAG</sequence>
<dbReference type="SUPFAM" id="SSF52768">
    <property type="entry name" value="Arginase/deacetylase"/>
    <property type="match status" value="1"/>
</dbReference>
<evidence type="ECO:0008006" key="7">
    <source>
        <dbReference type="Google" id="ProtNLM"/>
    </source>
</evidence>
<reference evidence="6" key="1">
    <citation type="journal article" date="2019" name="Int. J. Syst. Evol. Microbiol.">
        <title>The Global Catalogue of Microorganisms (GCM) 10K type strain sequencing project: providing services to taxonomists for standard genome sequencing and annotation.</title>
        <authorList>
            <consortium name="The Broad Institute Genomics Platform"/>
            <consortium name="The Broad Institute Genome Sequencing Center for Infectious Disease"/>
            <person name="Wu L."/>
            <person name="Ma J."/>
        </authorList>
    </citation>
    <scope>NUCLEOTIDE SEQUENCE [LARGE SCALE GENOMIC DNA]</scope>
    <source>
        <strain evidence="6">JCM 18532</strain>
    </source>
</reference>
<evidence type="ECO:0000313" key="6">
    <source>
        <dbReference type="Proteomes" id="UP001499882"/>
    </source>
</evidence>
<dbReference type="InterPro" id="IPR006035">
    <property type="entry name" value="Ureohydrolase"/>
</dbReference>